<evidence type="ECO:0000313" key="12">
    <source>
        <dbReference type="Proteomes" id="UP000437068"/>
    </source>
</evidence>
<reference evidence="10 11" key="1">
    <citation type="submission" date="2018-08" db="EMBL/GenBank/DDBJ databases">
        <title>Genomic investigation of the strawberry pathogen Phytophthora fragariae indicates pathogenicity is determined by transcriptional variation in three key races.</title>
        <authorList>
            <person name="Adams T.M."/>
            <person name="Armitage A.D."/>
            <person name="Sobczyk M.K."/>
            <person name="Bates H.J."/>
            <person name="Dunwell J.M."/>
            <person name="Nellist C.F."/>
            <person name="Harrison R.J."/>
        </authorList>
    </citation>
    <scope>NUCLEOTIDE SEQUENCE [LARGE SCALE GENOMIC DNA]</scope>
    <source>
        <strain evidence="8 12">A4</strain>
        <strain evidence="7 13">BC-1</strain>
        <strain evidence="6 11">NOV-27</strain>
        <strain evidence="4 14">NOV-71</strain>
        <strain evidence="9 16">NOV-77</strain>
        <strain evidence="2 10">NOV-9</strain>
        <strain evidence="5 17">ONT-3</strain>
        <strain evidence="3 15">SCRP245</strain>
    </source>
</reference>
<feature type="compositionally biased region" description="Basic residues" evidence="1">
    <location>
        <begin position="58"/>
        <end position="72"/>
    </location>
</feature>
<organism evidence="6 11">
    <name type="scientific">Phytophthora fragariae</name>
    <dbReference type="NCBI Taxonomy" id="53985"/>
    <lineage>
        <taxon>Eukaryota</taxon>
        <taxon>Sar</taxon>
        <taxon>Stramenopiles</taxon>
        <taxon>Oomycota</taxon>
        <taxon>Peronosporomycetes</taxon>
        <taxon>Peronosporales</taxon>
        <taxon>Peronosporaceae</taxon>
        <taxon>Phytophthora</taxon>
    </lineage>
</organism>
<dbReference type="Proteomes" id="UP000488956">
    <property type="component" value="Unassembled WGS sequence"/>
</dbReference>
<dbReference type="Proteomes" id="UP000429523">
    <property type="component" value="Unassembled WGS sequence"/>
</dbReference>
<dbReference type="EMBL" id="QXFX01000511">
    <property type="protein sequence ID" value="KAE9113036.1"/>
    <property type="molecule type" value="Genomic_DNA"/>
</dbReference>
<dbReference type="OrthoDB" id="10354372at2759"/>
<dbReference type="EMBL" id="QXFZ01000537">
    <property type="protein sequence ID" value="KAE9112753.1"/>
    <property type="molecule type" value="Genomic_DNA"/>
</dbReference>
<evidence type="ECO:0000313" key="10">
    <source>
        <dbReference type="Proteomes" id="UP000429523"/>
    </source>
</evidence>
<evidence type="ECO:0000313" key="16">
    <source>
        <dbReference type="Proteomes" id="UP000486351"/>
    </source>
</evidence>
<comment type="caution">
    <text evidence="6">The sequence shown here is derived from an EMBL/GenBank/DDBJ whole genome shotgun (WGS) entry which is preliminary data.</text>
</comment>
<evidence type="ECO:0000313" key="15">
    <source>
        <dbReference type="Proteomes" id="UP000460718"/>
    </source>
</evidence>
<dbReference type="Proteomes" id="UP000441208">
    <property type="component" value="Unassembled WGS sequence"/>
</dbReference>
<evidence type="ECO:0000313" key="5">
    <source>
        <dbReference type="EMBL" id="KAE9113036.1"/>
    </source>
</evidence>
<evidence type="ECO:0000313" key="14">
    <source>
        <dbReference type="Proteomes" id="UP000441208"/>
    </source>
</evidence>
<accession>A0A6A3Z7F5</accession>
<dbReference type="EMBL" id="QXGB01000110">
    <property type="protein sequence ID" value="KAE9229952.1"/>
    <property type="molecule type" value="Genomic_DNA"/>
</dbReference>
<feature type="compositionally biased region" description="Low complexity" evidence="1">
    <location>
        <begin position="12"/>
        <end position="23"/>
    </location>
</feature>
<name>A0A6A3Z7F5_9STRA</name>
<dbReference type="EMBL" id="QXGE01000501">
    <property type="protein sequence ID" value="KAE9310677.1"/>
    <property type="molecule type" value="Genomic_DNA"/>
</dbReference>
<dbReference type="EMBL" id="QXFY01000490">
    <property type="protein sequence ID" value="KAE9342885.1"/>
    <property type="molecule type" value="Genomic_DNA"/>
</dbReference>
<keyword evidence="11" id="KW-1185">Reference proteome</keyword>
<evidence type="ECO:0000313" key="11">
    <source>
        <dbReference type="Proteomes" id="UP000433483"/>
    </source>
</evidence>
<evidence type="ECO:0000313" key="9">
    <source>
        <dbReference type="EMBL" id="KAE9342885.1"/>
    </source>
</evidence>
<dbReference type="EMBL" id="QXGF01000583">
    <property type="protein sequence ID" value="KAE8938119.1"/>
    <property type="molecule type" value="Genomic_DNA"/>
</dbReference>
<feature type="region of interest" description="Disordered" evidence="1">
    <location>
        <begin position="1"/>
        <end position="78"/>
    </location>
</feature>
<dbReference type="AlphaFoldDB" id="A0A6A3Z7F5"/>
<protein>
    <submittedName>
        <fullName evidence="6">Uncharacterized protein</fullName>
    </submittedName>
</protein>
<sequence length="97" mass="11193">MSRSSSDGGFYSGASPSGSIESSVKMELQTEAARARSSVLMYHEHQETGKRQKNPQYKPKRSRKPRFAKLKKQATTTRLTRYKRHFCAPRQAHRHQK</sequence>
<dbReference type="EMBL" id="QXFW01000485">
    <property type="protein sequence ID" value="KAE9010812.1"/>
    <property type="molecule type" value="Genomic_DNA"/>
</dbReference>
<evidence type="ECO:0000313" key="6">
    <source>
        <dbReference type="EMBL" id="KAE9229952.1"/>
    </source>
</evidence>
<evidence type="ECO:0000313" key="4">
    <source>
        <dbReference type="EMBL" id="KAE9112753.1"/>
    </source>
</evidence>
<evidence type="ECO:0000313" key="8">
    <source>
        <dbReference type="EMBL" id="KAE9310677.1"/>
    </source>
</evidence>
<evidence type="ECO:0000313" key="7">
    <source>
        <dbReference type="EMBL" id="KAE9233041.1"/>
    </source>
</evidence>
<evidence type="ECO:0000313" key="2">
    <source>
        <dbReference type="EMBL" id="KAE8938119.1"/>
    </source>
</evidence>
<evidence type="ECO:0000313" key="17">
    <source>
        <dbReference type="Proteomes" id="UP000488956"/>
    </source>
</evidence>
<dbReference type="EMBL" id="QXGD01000581">
    <property type="protein sequence ID" value="KAE9233041.1"/>
    <property type="molecule type" value="Genomic_DNA"/>
</dbReference>
<dbReference type="Proteomes" id="UP000440367">
    <property type="component" value="Unassembled WGS sequence"/>
</dbReference>
<evidence type="ECO:0000256" key="1">
    <source>
        <dbReference type="SAM" id="MobiDB-lite"/>
    </source>
</evidence>
<dbReference type="Proteomes" id="UP000433483">
    <property type="component" value="Unassembled WGS sequence"/>
</dbReference>
<dbReference type="Proteomes" id="UP000486351">
    <property type="component" value="Unassembled WGS sequence"/>
</dbReference>
<evidence type="ECO:0000313" key="13">
    <source>
        <dbReference type="Proteomes" id="UP000440367"/>
    </source>
</evidence>
<proteinExistence type="predicted"/>
<dbReference type="Proteomes" id="UP000460718">
    <property type="component" value="Unassembled WGS sequence"/>
</dbReference>
<gene>
    <name evidence="8" type="ORF">PF001_g10075</name>
    <name evidence="7" type="ORF">PF002_g12201</name>
    <name evidence="6" type="ORF">PF005_g3674</name>
    <name evidence="4" type="ORF">PF007_g10992</name>
    <name evidence="9" type="ORF">PF008_g9960</name>
    <name evidence="2" type="ORF">PF009_g11990</name>
    <name evidence="5" type="ORF">PF010_g10230</name>
    <name evidence="3" type="ORF">PF011_g9663</name>
</gene>
<dbReference type="Proteomes" id="UP000437068">
    <property type="component" value="Unassembled WGS sequence"/>
</dbReference>
<evidence type="ECO:0000313" key="3">
    <source>
        <dbReference type="EMBL" id="KAE9010812.1"/>
    </source>
</evidence>